<dbReference type="AlphaFoldDB" id="A0AAV1RPH0"/>
<evidence type="ECO:0000256" key="1">
    <source>
        <dbReference type="SAM" id="Coils"/>
    </source>
</evidence>
<gene>
    <name evidence="2" type="ORF">DCAF_LOCUS12803</name>
</gene>
<organism evidence="2 3">
    <name type="scientific">Dovyalis caffra</name>
    <dbReference type="NCBI Taxonomy" id="77055"/>
    <lineage>
        <taxon>Eukaryota</taxon>
        <taxon>Viridiplantae</taxon>
        <taxon>Streptophyta</taxon>
        <taxon>Embryophyta</taxon>
        <taxon>Tracheophyta</taxon>
        <taxon>Spermatophyta</taxon>
        <taxon>Magnoliopsida</taxon>
        <taxon>eudicotyledons</taxon>
        <taxon>Gunneridae</taxon>
        <taxon>Pentapetalae</taxon>
        <taxon>rosids</taxon>
        <taxon>fabids</taxon>
        <taxon>Malpighiales</taxon>
        <taxon>Salicaceae</taxon>
        <taxon>Flacourtieae</taxon>
        <taxon>Dovyalis</taxon>
    </lineage>
</organism>
<feature type="coiled-coil region" evidence="1">
    <location>
        <begin position="56"/>
        <end position="83"/>
    </location>
</feature>
<reference evidence="2 3" key="1">
    <citation type="submission" date="2024-01" db="EMBL/GenBank/DDBJ databases">
        <authorList>
            <person name="Waweru B."/>
        </authorList>
    </citation>
    <scope>NUCLEOTIDE SEQUENCE [LARGE SCALE GENOMIC DNA]</scope>
</reference>
<keyword evidence="3" id="KW-1185">Reference proteome</keyword>
<keyword evidence="1" id="KW-0175">Coiled coil</keyword>
<sequence>MLEGVNLVDKGVKSYISGPKVPLGIRLVPHHEDDCRWYPWVMKEVFRAYAYGLQRLEVLERECTTMENHIRELRNSLERLIEEGSTCNATRIEWKDVGDKGYGLIER</sequence>
<dbReference type="Proteomes" id="UP001314170">
    <property type="component" value="Unassembled WGS sequence"/>
</dbReference>
<name>A0AAV1RPH0_9ROSI</name>
<protein>
    <submittedName>
        <fullName evidence="2">Uncharacterized protein</fullName>
    </submittedName>
</protein>
<evidence type="ECO:0000313" key="3">
    <source>
        <dbReference type="Proteomes" id="UP001314170"/>
    </source>
</evidence>
<proteinExistence type="predicted"/>
<evidence type="ECO:0000313" key="2">
    <source>
        <dbReference type="EMBL" id="CAK7337765.1"/>
    </source>
</evidence>
<dbReference type="EMBL" id="CAWUPB010001108">
    <property type="protein sequence ID" value="CAK7337765.1"/>
    <property type="molecule type" value="Genomic_DNA"/>
</dbReference>
<accession>A0AAV1RPH0</accession>
<comment type="caution">
    <text evidence="2">The sequence shown here is derived from an EMBL/GenBank/DDBJ whole genome shotgun (WGS) entry which is preliminary data.</text>
</comment>